<dbReference type="EMBL" id="CP116669">
    <property type="protein sequence ID" value="WCH98371.1"/>
    <property type="molecule type" value="Genomic_DNA"/>
</dbReference>
<keyword evidence="2" id="KW-1185">Reference proteome</keyword>
<name>A0ABY7R3P2_9PSED</name>
<sequence length="817" mass="90424">MAKLTLTQYLNYLGTETRTMGWGALLIYDRAKTNALLAQEYIERFDKNQYFPPFNDSEETDQNAWSDMQDFILDRPRLSFTNSNIASSRARLSMKVVGGKYVTLVKPIGTRLMDITSIALMDPLNAPSLHMDIRLEESNGGTITDEGRVLLDLSRGESYTFHLSSSEDRNRKLGLALEQEFRSWDDSRKVFELSRIVAGDDDLQPHSFAVRTHSAARAGSASVSQEDDQEEGAVLIGVALKGMSNGMFPINDKDMPYLLPLVGPNEEPYSMNILLSNQQWIAISLGQALQRLEASRAIVLNYPTTPTGKITGVAARTGEIMPVTFCYNLPTEFVWYRGPRAYSLYRYEVLPASIDIGGAIEFKVIDDAIHLMWQSSNTVRHVKFYVEDRNGDVSKTYPATVDTHFSVKYAFVILTEGPDKGKLRLEQVGELEDHFTMAIERATGEFDVLNQFHRGIAAAWHSAMLETFNRFVAVITGAEVTINAMHLNHLLFRSQQAAEPRSVYTPCDLTLLGTLAPDRLHFAISPLEPVIAAGGVQPFSITPSDAQVKWSVDNLPGETGDKGAIGEDDGLYIAPPASSFEGETSRRILITARDGDKFSQALVSITVSDISVYPHLQVAQFGGARYVLVGGDGNGQELDWEMAPGGKGTLRRPDPEGLDSDLDIPEGQDVCIYVSPDRDPSGGKGDVKQALHLDQVVARNVSGNARTIDLLVPWSNPNAWFEVEAHPEGVKLSMWVDAFEGAEEIPPEDAFWYLVKGSGQLNQNIYTPSESSNDYAIIAAVEDYRRLTYAYIVLPLPFIALRKFNALRHAGDSGKDK</sequence>
<evidence type="ECO:0008006" key="3">
    <source>
        <dbReference type="Google" id="ProtNLM"/>
    </source>
</evidence>
<proteinExistence type="predicted"/>
<reference evidence="1 2" key="1">
    <citation type="journal article" date="2020" name="Front. Microbiol.">
        <title>Toward Biorecycling: Isolation of a Soil Bacterium That Grows on a Polyurethane Oligomer and Monomer.</title>
        <authorList>
            <person name="Espinosa M.J.C."/>
            <person name="Blanco A.C."/>
            <person name="Schmidgall T."/>
            <person name="Atanasoff-Kardjalieff A.K."/>
            <person name="Kappelmeyer U."/>
            <person name="Tischler D."/>
            <person name="Pieper D.H."/>
            <person name="Heipieper H.J."/>
            <person name="Eberlein C."/>
        </authorList>
    </citation>
    <scope>NUCLEOTIDE SEQUENCE [LARGE SCALE GENOMIC DNA]</scope>
    <source>
        <strain evidence="1 2">TDA1</strain>
    </source>
</reference>
<protein>
    <recommendedName>
        <fullName evidence="3">Ig-like domain-containing protein</fullName>
    </recommendedName>
</protein>
<organism evidence="1 2">
    <name type="scientific">Pseudomonas capeferrum</name>
    <dbReference type="NCBI Taxonomy" id="1495066"/>
    <lineage>
        <taxon>Bacteria</taxon>
        <taxon>Pseudomonadati</taxon>
        <taxon>Pseudomonadota</taxon>
        <taxon>Gammaproteobacteria</taxon>
        <taxon>Pseudomonadales</taxon>
        <taxon>Pseudomonadaceae</taxon>
        <taxon>Pseudomonas</taxon>
    </lineage>
</organism>
<evidence type="ECO:0000313" key="2">
    <source>
        <dbReference type="Proteomes" id="UP001214301"/>
    </source>
</evidence>
<accession>A0ABY7R3P2</accession>
<gene>
    <name evidence="1" type="ORF">PMC74_16475</name>
</gene>
<dbReference type="Proteomes" id="UP001214301">
    <property type="component" value="Chromosome"/>
</dbReference>
<dbReference type="RefSeq" id="WP_047580985.1">
    <property type="nucleotide sequence ID" value="NZ_CP116669.1"/>
</dbReference>
<evidence type="ECO:0000313" key="1">
    <source>
        <dbReference type="EMBL" id="WCH98371.1"/>
    </source>
</evidence>